<dbReference type="Proteomes" id="UP001500067">
    <property type="component" value="Unassembled WGS sequence"/>
</dbReference>
<dbReference type="Pfam" id="PF08712">
    <property type="entry name" value="Nfu_N"/>
    <property type="match status" value="1"/>
</dbReference>
<sequence length="218" mass="23922">MRISTNNVVQSADLTTFVTNTSDMLKTGNTIVSIYTEMTPNPETMKFVANKLLYPGKSIDFPDESAAGPSPLAKELFAFPFIRSVFIASNFVTLTKTPDTNWDDVIPSVRQFLKEYLEEGRAVINEDQIVKQAEATISGDDTDVVVRIKELLENYVKPAVEMDGGAISFKGFEDGTVKLMLQGSCSGCPSSMITLKSGIEGMMKRMIPEVKEVVAEAE</sequence>
<accession>A0ABP8NAX4</accession>
<organism evidence="3 4">
    <name type="scientific">Nemorincola caseinilytica</name>
    <dbReference type="NCBI Taxonomy" id="2054315"/>
    <lineage>
        <taxon>Bacteria</taxon>
        <taxon>Pseudomonadati</taxon>
        <taxon>Bacteroidota</taxon>
        <taxon>Chitinophagia</taxon>
        <taxon>Chitinophagales</taxon>
        <taxon>Chitinophagaceae</taxon>
        <taxon>Nemorincola</taxon>
    </lineage>
</organism>
<comment type="similarity">
    <text evidence="1">Belongs to the NifU family.</text>
</comment>
<dbReference type="InterPro" id="IPR036498">
    <property type="entry name" value="Nfu/NifU_N_sf"/>
</dbReference>
<evidence type="ECO:0000259" key="2">
    <source>
        <dbReference type="SMART" id="SM00932"/>
    </source>
</evidence>
<keyword evidence="4" id="KW-1185">Reference proteome</keyword>
<dbReference type="SMART" id="SM00932">
    <property type="entry name" value="Nfu_N"/>
    <property type="match status" value="1"/>
</dbReference>
<feature type="domain" description="Scaffold protein Nfu/NifU N-terminal" evidence="2">
    <location>
        <begin position="34"/>
        <end position="120"/>
    </location>
</feature>
<proteinExistence type="inferred from homology"/>
<reference evidence="4" key="1">
    <citation type="journal article" date="2019" name="Int. J. Syst. Evol. Microbiol.">
        <title>The Global Catalogue of Microorganisms (GCM) 10K type strain sequencing project: providing services to taxonomists for standard genome sequencing and annotation.</title>
        <authorList>
            <consortium name="The Broad Institute Genomics Platform"/>
            <consortium name="The Broad Institute Genome Sequencing Center for Infectious Disease"/>
            <person name="Wu L."/>
            <person name="Ma J."/>
        </authorList>
    </citation>
    <scope>NUCLEOTIDE SEQUENCE [LARGE SCALE GENOMIC DNA]</scope>
    <source>
        <strain evidence="4">JCM 32105</strain>
    </source>
</reference>
<protein>
    <submittedName>
        <fullName evidence="3">NifU family protein</fullName>
    </submittedName>
</protein>
<dbReference type="PANTHER" id="PTHR11178">
    <property type="entry name" value="IRON-SULFUR CLUSTER SCAFFOLD PROTEIN NFU-RELATED"/>
    <property type="match status" value="1"/>
</dbReference>
<dbReference type="Gene3D" id="3.30.300.130">
    <property type="entry name" value="Fe-S cluster assembly (FSCA)"/>
    <property type="match status" value="1"/>
</dbReference>
<dbReference type="Pfam" id="PF01106">
    <property type="entry name" value="NifU"/>
    <property type="match status" value="1"/>
</dbReference>
<dbReference type="Gene3D" id="3.30.1370.70">
    <property type="entry name" value="Scaffold protein Nfu/NifU, N-terminal domain"/>
    <property type="match status" value="1"/>
</dbReference>
<evidence type="ECO:0000313" key="3">
    <source>
        <dbReference type="EMBL" id="GAA4462416.1"/>
    </source>
</evidence>
<dbReference type="InterPro" id="IPR001075">
    <property type="entry name" value="NIF_FeS_clus_asmbl_NifU_C"/>
</dbReference>
<dbReference type="PIRSF" id="PIRSF036773">
    <property type="entry name" value="HIRIP5"/>
    <property type="match status" value="1"/>
</dbReference>
<dbReference type="EMBL" id="BAABFA010000007">
    <property type="protein sequence ID" value="GAA4462416.1"/>
    <property type="molecule type" value="Genomic_DNA"/>
</dbReference>
<dbReference type="InterPro" id="IPR034904">
    <property type="entry name" value="FSCA_dom_sf"/>
</dbReference>
<dbReference type="SUPFAM" id="SSF110836">
    <property type="entry name" value="Hypothetical protein SAV1430"/>
    <property type="match status" value="1"/>
</dbReference>
<dbReference type="InterPro" id="IPR014824">
    <property type="entry name" value="Nfu/NifU_N"/>
</dbReference>
<dbReference type="InterPro" id="IPR035433">
    <property type="entry name" value="NFU1-like"/>
</dbReference>
<comment type="caution">
    <text evidence="3">The sequence shown here is derived from an EMBL/GenBank/DDBJ whole genome shotgun (WGS) entry which is preliminary data.</text>
</comment>
<dbReference type="PANTHER" id="PTHR11178:SF1">
    <property type="entry name" value="NFU1 IRON-SULFUR CLUSTER SCAFFOLD HOMOLOG, MITOCHONDRIAL"/>
    <property type="match status" value="1"/>
</dbReference>
<dbReference type="SUPFAM" id="SSF117916">
    <property type="entry name" value="Fe-S cluster assembly (FSCA) domain-like"/>
    <property type="match status" value="1"/>
</dbReference>
<gene>
    <name evidence="3" type="ORF">GCM10023093_08980</name>
</gene>
<name>A0ABP8NAX4_9BACT</name>
<evidence type="ECO:0000313" key="4">
    <source>
        <dbReference type="Proteomes" id="UP001500067"/>
    </source>
</evidence>
<evidence type="ECO:0000256" key="1">
    <source>
        <dbReference type="ARBA" id="ARBA00006420"/>
    </source>
</evidence>